<dbReference type="GO" id="GO:0008168">
    <property type="term" value="F:methyltransferase activity"/>
    <property type="evidence" value="ECO:0007669"/>
    <property type="project" value="UniProtKB-KW"/>
</dbReference>
<accession>A0ABY2TU71</accession>
<sequence length="300" mass="35041">MQENNNQQFYEDWYDRISDSPTKSGNAKWEYYLLRCILKYIDKNNVKSLLDVGCGQGNKTAYISEHLGFIKAVGLDASKSGIALADKLYSNYKNLKFINSNLNEFSSESQDKYDIVSALEVLEHIEDWQTLLNNMINVSDRYILLTFPTGRMRDYERKIGHLRNFKRGEVENFLDLRGFKIVKTFYSGFPLYTPLARDYIDKHYDSFIESIDTKFTKSQELFHNFVYFSFKYFCFKNIGDKFTGLFIKDSITINSNGGGGNFHPDNNLNEYLIIIISVRMQRCIRALFYFKNLLGEIDGK</sequence>
<protein>
    <submittedName>
        <fullName evidence="1">Class I SAM-dependent methyltransferase</fullName>
    </submittedName>
</protein>
<proteinExistence type="predicted"/>
<dbReference type="SUPFAM" id="SSF53335">
    <property type="entry name" value="S-adenosyl-L-methionine-dependent methyltransferases"/>
    <property type="match status" value="1"/>
</dbReference>
<keyword evidence="1" id="KW-0808">Transferase</keyword>
<dbReference type="PANTHER" id="PTHR43861">
    <property type="entry name" value="TRANS-ACONITATE 2-METHYLTRANSFERASE-RELATED"/>
    <property type="match status" value="1"/>
</dbReference>
<keyword evidence="2" id="KW-1185">Reference proteome</keyword>
<dbReference type="GO" id="GO:0032259">
    <property type="term" value="P:methylation"/>
    <property type="evidence" value="ECO:0007669"/>
    <property type="project" value="UniProtKB-KW"/>
</dbReference>
<gene>
    <name evidence="1" type="ORF">EZH24_01590</name>
</gene>
<dbReference type="RefSeq" id="WP_137997387.1">
    <property type="nucleotide sequence ID" value="NZ_SJDU01000021.1"/>
</dbReference>
<dbReference type="CDD" id="cd02440">
    <property type="entry name" value="AdoMet_MTases"/>
    <property type="match status" value="1"/>
</dbReference>
<dbReference type="Proteomes" id="UP000310168">
    <property type="component" value="Unassembled WGS sequence"/>
</dbReference>
<organism evidence="1 2">
    <name type="scientific">Brachyspira catarrhinii</name>
    <dbReference type="NCBI Taxonomy" id="2528966"/>
    <lineage>
        <taxon>Bacteria</taxon>
        <taxon>Pseudomonadati</taxon>
        <taxon>Spirochaetota</taxon>
        <taxon>Spirochaetia</taxon>
        <taxon>Brachyspirales</taxon>
        <taxon>Brachyspiraceae</taxon>
        <taxon>Brachyspira</taxon>
    </lineage>
</organism>
<dbReference type="InterPro" id="IPR029063">
    <property type="entry name" value="SAM-dependent_MTases_sf"/>
</dbReference>
<dbReference type="Gene3D" id="3.40.50.150">
    <property type="entry name" value="Vaccinia Virus protein VP39"/>
    <property type="match status" value="1"/>
</dbReference>
<dbReference type="Pfam" id="PF13489">
    <property type="entry name" value="Methyltransf_23"/>
    <property type="match status" value="1"/>
</dbReference>
<evidence type="ECO:0000313" key="1">
    <source>
        <dbReference type="EMBL" id="TKZ36148.1"/>
    </source>
</evidence>
<dbReference type="EMBL" id="SJDU01000021">
    <property type="protein sequence ID" value="TKZ36148.1"/>
    <property type="molecule type" value="Genomic_DNA"/>
</dbReference>
<evidence type="ECO:0000313" key="2">
    <source>
        <dbReference type="Proteomes" id="UP000310168"/>
    </source>
</evidence>
<name>A0ABY2TU71_9SPIR</name>
<dbReference type="PANTHER" id="PTHR43861:SF6">
    <property type="entry name" value="METHYLTRANSFERASE TYPE 11"/>
    <property type="match status" value="1"/>
</dbReference>
<comment type="caution">
    <text evidence="1">The sequence shown here is derived from an EMBL/GenBank/DDBJ whole genome shotgun (WGS) entry which is preliminary data.</text>
</comment>
<keyword evidence="1" id="KW-0489">Methyltransferase</keyword>
<reference evidence="1 2" key="1">
    <citation type="journal article" date="2019" name="Anaerobe">
        <title>Brachyspira catarrhinii sp. nov., an anaerobic intestinal spirochaete isolated from vervet monkeys may have been misidentified as Brachyspira aalborgi in previous studies.</title>
        <authorList>
            <person name="Phillips N.D."/>
            <person name="La T."/>
            <person name="Hampson D.J."/>
        </authorList>
    </citation>
    <scope>NUCLEOTIDE SEQUENCE [LARGE SCALE GENOMIC DNA]</scope>
    <source>
        <strain evidence="1 2">Z12</strain>
    </source>
</reference>